<proteinExistence type="predicted"/>
<protein>
    <recommendedName>
        <fullName evidence="2">Autotransporter domain-containing protein</fullName>
    </recommendedName>
</protein>
<keyword evidence="4" id="KW-1185">Reference proteome</keyword>
<gene>
    <name evidence="3" type="ordered locus">DP2074</name>
</gene>
<dbReference type="KEGG" id="dps:DP2074"/>
<name>Q6ALH2_DESPS</name>
<dbReference type="InterPro" id="IPR005546">
    <property type="entry name" value="Autotransporte_beta"/>
</dbReference>
<feature type="compositionally biased region" description="Polar residues" evidence="1">
    <location>
        <begin position="1687"/>
        <end position="1706"/>
    </location>
</feature>
<dbReference type="EMBL" id="CR522870">
    <property type="protein sequence ID" value="CAG36803.1"/>
    <property type="molecule type" value="Genomic_DNA"/>
</dbReference>
<feature type="region of interest" description="Disordered" evidence="1">
    <location>
        <begin position="74"/>
        <end position="95"/>
    </location>
</feature>
<dbReference type="PROSITE" id="PS51257">
    <property type="entry name" value="PROKAR_LIPOPROTEIN"/>
    <property type="match status" value="1"/>
</dbReference>
<evidence type="ECO:0000313" key="4">
    <source>
        <dbReference type="Proteomes" id="UP000000602"/>
    </source>
</evidence>
<dbReference type="Proteomes" id="UP000000602">
    <property type="component" value="Chromosome"/>
</dbReference>
<evidence type="ECO:0000259" key="2">
    <source>
        <dbReference type="PROSITE" id="PS51208"/>
    </source>
</evidence>
<feature type="domain" description="Autotransporter" evidence="2">
    <location>
        <begin position="2084"/>
        <end position="2363"/>
    </location>
</feature>
<organism evidence="3 4">
    <name type="scientific">Desulfotalea psychrophila (strain LSv54 / DSM 12343)</name>
    <dbReference type="NCBI Taxonomy" id="177439"/>
    <lineage>
        <taxon>Bacteria</taxon>
        <taxon>Pseudomonadati</taxon>
        <taxon>Thermodesulfobacteriota</taxon>
        <taxon>Desulfobulbia</taxon>
        <taxon>Desulfobulbales</taxon>
        <taxon>Desulfocapsaceae</taxon>
        <taxon>Desulfotalea</taxon>
    </lineage>
</organism>
<feature type="compositionally biased region" description="Gly residues" evidence="1">
    <location>
        <begin position="204"/>
        <end position="219"/>
    </location>
</feature>
<dbReference type="PROSITE" id="PS51208">
    <property type="entry name" value="AUTOTRANSPORTER"/>
    <property type="match status" value="1"/>
</dbReference>
<dbReference type="InterPro" id="IPR036709">
    <property type="entry name" value="Autotransporte_beta_dom_sf"/>
</dbReference>
<evidence type="ECO:0000313" key="3">
    <source>
        <dbReference type="EMBL" id="CAG36803.1"/>
    </source>
</evidence>
<accession>Q6ALH2</accession>
<feature type="region of interest" description="Disordered" evidence="1">
    <location>
        <begin position="1687"/>
        <end position="1708"/>
    </location>
</feature>
<dbReference type="OrthoDB" id="5368632at2"/>
<reference evidence="4" key="1">
    <citation type="journal article" date="2004" name="Environ. Microbiol.">
        <title>The genome of Desulfotalea psychrophila, a sulfate-reducing bacterium from permanently cold Arctic sediments.</title>
        <authorList>
            <person name="Rabus R."/>
            <person name="Ruepp A."/>
            <person name="Frickey T."/>
            <person name="Rattei T."/>
            <person name="Fartmann B."/>
            <person name="Stark M."/>
            <person name="Bauer M."/>
            <person name="Zibat A."/>
            <person name="Lombardot T."/>
            <person name="Becker I."/>
            <person name="Amann J."/>
            <person name="Gellner K."/>
            <person name="Teeling H."/>
            <person name="Leuschner W.D."/>
            <person name="Gloeckner F.-O."/>
            <person name="Lupas A.N."/>
            <person name="Amann R."/>
            <person name="Klenk H.-P."/>
        </authorList>
    </citation>
    <scope>NUCLEOTIDE SEQUENCE [LARGE SCALE GENOMIC DNA]</scope>
    <source>
        <strain evidence="4">DSM 12343 / LSv54</strain>
    </source>
</reference>
<evidence type="ECO:0000256" key="1">
    <source>
        <dbReference type="SAM" id="MobiDB-lite"/>
    </source>
</evidence>
<dbReference type="HOGENOM" id="CLU_001296_0_0_7"/>
<dbReference type="SUPFAM" id="SSF103515">
    <property type="entry name" value="Autotransporter"/>
    <property type="match status" value="1"/>
</dbReference>
<dbReference type="SMART" id="SM00869">
    <property type="entry name" value="Autotransporter"/>
    <property type="match status" value="1"/>
</dbReference>
<dbReference type="eggNOG" id="COG4625">
    <property type="taxonomic scope" value="Bacteria"/>
</dbReference>
<dbReference type="STRING" id="177439.DP2074"/>
<sequence>MRMTHIFSMVSIFMLPTLSIGSCLNDNGTYTCSGSDIPVLNVGSSTATHFLYENVTGNFGPSLSSDGDYAFKFTDQAGPGTDATDGKHMNGQPGGEGYSSYDMSLMMHFDKGFGIDSATGGISIEGNGGIGGNANEDKKYSTTAYGGVGGAGGNGSVVTITANADNGGVPPFPITAKNGPGIIVLSRGGNGGEGGEGHNHSGGVHQGNGGNGGAGGNGGDITVRLDDQHSVDIATSASSGIALVSVAGNGNTAGEGVSSNKATGGTGGAGGNGGIVELTADSSSNAISTSGDAGHGIVAISEAGDGGTGGEGDGTAEGVGGVGGHGGTAGEINVTFAGDITTSGAQAQGVFIQSIGGASGSGGKGDSWFDSDSGLASVPGPGGEATISYANGTITTKGDEASAILVESVGGFAGSSGGASGFVGYGANGASGGDGNTVTTTLNAVSVATTGNSSIGLSALSVGGGGGVGSKDDGFVTIGAAGGAGGAGGNVTVTLTDTNTITTKGDDASGIFVLSAGGGGGTSGGNEGVVALGGAGGKGGNGDVATFSADGNTTITTEGEYAVGVMISSIGNGGGKSTSPTGPWALGANGGDGGSGSDVTFDLKSGTLGVTTQGSIADGVLISSVGGGGGHGGSSLAALDIIKPVLGSQGGDGGSGGDITVTSEGGSVDIETSGFKSNGFVAQSIGGGGGTGGNVVNVDIGLTFNQQTAALATTAAHHGGTVNVGNKDTVGLTGSVTTHGATSSALLVQSVGGGGGSAGNSIEAGSTLEFNHDMGAGGQDGGTGGDVTVNSKTDATTDGDHADGILVQSIGGGGGQSSNVIDANVGGEISQFIGNQGSSAGTAGSAGAVWVQTDSTVETKGDNALGVVAQSIGGGGGKAGYTVDGDVSINAGISLGSSGGAGGSSGTVELTTAGSVTTSGNLSTGVMAQSVAGGGGTAGTTVNGNAGISLSYTHGGNGGLGGMASDITLINNASVTTAGSGATGVLAQSMGGGGGSGGVTASASFGIVGDLNIAHGGDGGNGGTAGKVTLTNTENIKTSGDSSHGVFAQSLGGSGGVGGFLGTGAGSAGPISASVNVSVGGSGGKGSTADTVDITNSGQITTAGYHSTGITAQSVGGNGGDGGAIIAGAIDLSSDGSGSVNVSVGGDGGDSGTAKAVTVTNNSGGDITTSGHLSYGIFAQSIGGNGGKGGGSYAFTLSGSTGPTVDASVSIGGNGGSGSVGSSVTVENDATLKTSGGNSHGIYAQSVGGNGGVGAYGFAFAGDFFYKPGDNNLDVNANVALGGSGGSGEDAGSVTVQNNGDISTQTETAYGIYAQSVGGGGGDGGQAGSHTFGYTKKQTKTDEGKSYSLNFTMGGDQGVSGDGNDVSVTHSAGTISTVGNASYAIYAQSVGGGGGNSGNGSPGLKGWVADIKNTGEFLDDLYDTYKDVKGFPKDELSFEIDIGGQAGASGTGGNVTVENDATLTTTGDSGTAIFAQSVGGGGGSGGDGSQGLLTSITVARSGSGGGNGGNVAVTNSGNISTGGSGAMGIYAQSVGGGGGSAGDIESSIVTAVANFYETMGAQIFGKDNGGQGGDGGDVNITSTGQINTANENAHGIWVQSVGGSGGAGGNLGSKTDSVSIGSAGDAGNSGYVDIAIDGLINVKGTGSHGIFAQSASGTDGYSGGVKMRIAGTVKTEGANARAILAQSSEIGTDDPQGSESSGSTQCKDAECRGTSHIYVNKGGLVETTNSSAYETIAISGGRSNYNSDGSLSYSNMIQNEGTIQSANADSVVIANDSQGALRIHNWNGGILSGSLQLDDSNRTEFENLQAAYFHAGKTVYLGKLGNYTGYDGSTMSPYGQNIVGTSTVSLGETYAEAGTLWIDVQQNSTGTVLNDQIVFDGLAQGAQINLTGVIQPVWVGSTTLSSGNTGVLHIVSLTNDANLKTMTATLVNTPTVTYTLSNKTSDIFVNYTIDYTGSAAGIELGNNALSYARYLSSAMAAIEATASGNTEEASMHATTILNTTSADKLAAIEATASGDTEEALSMHATTILNTTSADELAAIYGSHTPEESLIGATRAVSASHRLNQLMQSCPTLDPTTGTDFLRQNDCAWVQAIGSHLNQNATGESPEFSETTWGIALGSQREIAADTFIEIVGQFETLSIDGDNFSQDGERYSLGLALKKEIGRFTLSTALTGGIYSLNYDRAYKSSQIWQQANSDIDGGFLGAEVRASAVFLGQSGYYAKPSAALAYTQVWQDSFTESGNGLLNWDVGSVSDGWLAMTPMIELGRAFSGNDHSMLAFIRAGLTVVLNKPSMDASSTLVDADASLGELNFTMGTDRCQGDLTVGFDAQLQDNLSLSIRAQTALSTNSYDYGGSAKLEFRF</sequence>
<feature type="region of interest" description="Disordered" evidence="1">
    <location>
        <begin position="188"/>
        <end position="223"/>
    </location>
</feature>